<evidence type="ECO:0000256" key="2">
    <source>
        <dbReference type="SAM" id="MobiDB-lite"/>
    </source>
</evidence>
<dbReference type="Proteomes" id="UP001186944">
    <property type="component" value="Unassembled WGS sequence"/>
</dbReference>
<dbReference type="SUPFAM" id="SSF49842">
    <property type="entry name" value="TNF-like"/>
    <property type="match status" value="1"/>
</dbReference>
<dbReference type="PROSITE" id="PS50049">
    <property type="entry name" value="THD_2"/>
    <property type="match status" value="1"/>
</dbReference>
<dbReference type="InterPro" id="IPR006052">
    <property type="entry name" value="TNF_dom"/>
</dbReference>
<comment type="similarity">
    <text evidence="1">Belongs to the tumor necrosis factor family.</text>
</comment>
<evidence type="ECO:0000256" key="1">
    <source>
        <dbReference type="ARBA" id="ARBA00008670"/>
    </source>
</evidence>
<keyword evidence="5" id="KW-1185">Reference proteome</keyword>
<sequence>MKQHQQQSAPLIKDVNGQLRTVKEGLYLLYLNVLIQATKIAHDIGIFIDNQRKLDCRETLDYIRPSTNGNPFQFARGRRKNKRKHGKGRHRRKRCHCKRGKDGAVGPKGPRGIPGAAGAAFAIHAAHYVVDIPKPALRSFHQDNCETKWNGVLCSSNATFMNNGKGDVIQAFNTNNLNGTVTSPFSPADDGKFKILQDGLVLFYLNIAVLSKGPFRDSFAVHVDNKRIMQCTESKDITVPSDISPLFNAKEKTCSATGLYYVRKDQNVSIKILSADTAIILYPEMTYFGAVLLR</sequence>
<dbReference type="GO" id="GO:0005164">
    <property type="term" value="F:tumor necrosis factor receptor binding"/>
    <property type="evidence" value="ECO:0007669"/>
    <property type="project" value="InterPro"/>
</dbReference>
<proteinExistence type="inferred from homology"/>
<dbReference type="InterPro" id="IPR008983">
    <property type="entry name" value="Tumour_necrosis_fac-like_dom"/>
</dbReference>
<dbReference type="GO" id="GO:0006955">
    <property type="term" value="P:immune response"/>
    <property type="evidence" value="ECO:0007669"/>
    <property type="project" value="InterPro"/>
</dbReference>
<evidence type="ECO:0000313" key="4">
    <source>
        <dbReference type="EMBL" id="KAK3095714.1"/>
    </source>
</evidence>
<reference evidence="4" key="1">
    <citation type="submission" date="2019-08" db="EMBL/GenBank/DDBJ databases">
        <title>The improved chromosome-level genome for the pearl oyster Pinctada fucata martensii using PacBio sequencing and Hi-C.</title>
        <authorList>
            <person name="Zheng Z."/>
        </authorList>
    </citation>
    <scope>NUCLEOTIDE SEQUENCE</scope>
    <source>
        <strain evidence="4">ZZ-2019</strain>
        <tissue evidence="4">Adductor muscle</tissue>
    </source>
</reference>
<feature type="domain" description="THD" evidence="3">
    <location>
        <begin position="124"/>
        <end position="293"/>
    </location>
</feature>
<organism evidence="4 5">
    <name type="scientific">Pinctada imbricata</name>
    <name type="common">Atlantic pearl-oyster</name>
    <name type="synonym">Pinctada martensii</name>
    <dbReference type="NCBI Taxonomy" id="66713"/>
    <lineage>
        <taxon>Eukaryota</taxon>
        <taxon>Metazoa</taxon>
        <taxon>Spiralia</taxon>
        <taxon>Lophotrochozoa</taxon>
        <taxon>Mollusca</taxon>
        <taxon>Bivalvia</taxon>
        <taxon>Autobranchia</taxon>
        <taxon>Pteriomorphia</taxon>
        <taxon>Pterioida</taxon>
        <taxon>Pterioidea</taxon>
        <taxon>Pteriidae</taxon>
        <taxon>Pinctada</taxon>
    </lineage>
</organism>
<dbReference type="GO" id="GO:0016020">
    <property type="term" value="C:membrane"/>
    <property type="evidence" value="ECO:0007669"/>
    <property type="project" value="InterPro"/>
</dbReference>
<feature type="compositionally biased region" description="Basic residues" evidence="2">
    <location>
        <begin position="76"/>
        <end position="99"/>
    </location>
</feature>
<comment type="caution">
    <text evidence="4">The sequence shown here is derived from an EMBL/GenBank/DDBJ whole genome shotgun (WGS) entry which is preliminary data.</text>
</comment>
<dbReference type="AlphaFoldDB" id="A0AA89BYY2"/>
<evidence type="ECO:0000313" key="5">
    <source>
        <dbReference type="Proteomes" id="UP001186944"/>
    </source>
</evidence>
<dbReference type="Gene3D" id="2.60.120.40">
    <property type="match status" value="1"/>
</dbReference>
<gene>
    <name evidence="4" type="ORF">FSP39_017947</name>
</gene>
<evidence type="ECO:0000259" key="3">
    <source>
        <dbReference type="PROSITE" id="PS50049"/>
    </source>
</evidence>
<feature type="region of interest" description="Disordered" evidence="2">
    <location>
        <begin position="67"/>
        <end position="109"/>
    </location>
</feature>
<dbReference type="EMBL" id="VSWD01000008">
    <property type="protein sequence ID" value="KAK3095714.1"/>
    <property type="molecule type" value="Genomic_DNA"/>
</dbReference>
<accession>A0AA89BYY2</accession>
<protein>
    <recommendedName>
        <fullName evidence="3">THD domain-containing protein</fullName>
    </recommendedName>
</protein>
<name>A0AA89BYY2_PINIB</name>